<evidence type="ECO:0008006" key="3">
    <source>
        <dbReference type="Google" id="ProtNLM"/>
    </source>
</evidence>
<reference evidence="2" key="1">
    <citation type="journal article" date="2019" name="Int. J. Syst. Evol. Microbiol.">
        <title>The Global Catalogue of Microorganisms (GCM) 10K type strain sequencing project: providing services to taxonomists for standard genome sequencing and annotation.</title>
        <authorList>
            <consortium name="The Broad Institute Genomics Platform"/>
            <consortium name="The Broad Institute Genome Sequencing Center for Infectious Disease"/>
            <person name="Wu L."/>
            <person name="Ma J."/>
        </authorList>
    </citation>
    <scope>NUCLEOTIDE SEQUENCE [LARGE SCALE GENOMIC DNA]</scope>
    <source>
        <strain evidence="2">CECT 7477</strain>
    </source>
</reference>
<dbReference type="EMBL" id="JBHSAW010000024">
    <property type="protein sequence ID" value="MFC4097702.1"/>
    <property type="molecule type" value="Genomic_DNA"/>
</dbReference>
<dbReference type="SUPFAM" id="SSF50939">
    <property type="entry name" value="Sialidases"/>
    <property type="match status" value="1"/>
</dbReference>
<sequence length="422" mass="47462">MRKRLLLLLSFLLLIFLSCKNEERKEVKKPTDDILTEIPFPGGKNTALPHLFTGKERTLLSWVETINDSTSKLKFSFFDNGQWSQPSEVVSGSNWFVNWADYPMVTENNGNLLAHYLKKSAPATFAYDIDLRLRQRDGQKWLVQNELHTDGTPTEHGFVTALPYQTDSFFLTWLDGRETAKKGHEKEQEGHQHHEGNMTLRSAIVSANGEVSEPTLLDSKACSCCQTTAAMTENGPVVLYRDRSDEEIRDIVITRRVNGKWTEPKPIFDDHWKIHGCPVNGPKVSALNNLLVVAWYTAANDKPEVKVSFSQNNGKDFDMPIIVSGPQPLGRVDVVLLNEENAVVSWMETSNNNTYIKATRVHQDGKKSAAMTIAALDASRKTGFPQMTLVEDQLVFAWTSLYEDSTIIKTGKVAVAIFDILD</sequence>
<dbReference type="Proteomes" id="UP001595814">
    <property type="component" value="Unassembled WGS sequence"/>
</dbReference>
<accession>A0ABV8JXL2</accession>
<keyword evidence="2" id="KW-1185">Reference proteome</keyword>
<evidence type="ECO:0000313" key="1">
    <source>
        <dbReference type="EMBL" id="MFC4097702.1"/>
    </source>
</evidence>
<dbReference type="RefSeq" id="WP_192463192.1">
    <property type="nucleotide sequence ID" value="NZ_JACYFJ010000006.1"/>
</dbReference>
<protein>
    <recommendedName>
        <fullName evidence="3">BNR repeat protein</fullName>
    </recommendedName>
</protein>
<name>A0ABV8JXL2_9FLAO</name>
<evidence type="ECO:0000313" key="2">
    <source>
        <dbReference type="Proteomes" id="UP001595814"/>
    </source>
</evidence>
<dbReference type="PROSITE" id="PS51257">
    <property type="entry name" value="PROKAR_LIPOPROTEIN"/>
    <property type="match status" value="1"/>
</dbReference>
<gene>
    <name evidence="1" type="ORF">ACFOUT_17585</name>
</gene>
<comment type="caution">
    <text evidence="1">The sequence shown here is derived from an EMBL/GenBank/DDBJ whole genome shotgun (WGS) entry which is preliminary data.</text>
</comment>
<dbReference type="InterPro" id="IPR036278">
    <property type="entry name" value="Sialidase_sf"/>
</dbReference>
<organism evidence="1 2">
    <name type="scientific">Euzebyella saccharophila</name>
    <dbReference type="NCBI Taxonomy" id="679664"/>
    <lineage>
        <taxon>Bacteria</taxon>
        <taxon>Pseudomonadati</taxon>
        <taxon>Bacteroidota</taxon>
        <taxon>Flavobacteriia</taxon>
        <taxon>Flavobacteriales</taxon>
        <taxon>Flavobacteriaceae</taxon>
        <taxon>Euzebyella</taxon>
    </lineage>
</organism>
<proteinExistence type="predicted"/>